<dbReference type="EMBL" id="JH819085">
    <property type="protein sequence ID" value="EKC39341.1"/>
    <property type="molecule type" value="Genomic_DNA"/>
</dbReference>
<keyword evidence="5" id="KW-0479">Metal-binding</keyword>
<dbReference type="InterPro" id="IPR023561">
    <property type="entry name" value="Carbonic_anhydrase_a-class"/>
</dbReference>
<dbReference type="Pfam" id="PF00194">
    <property type="entry name" value="Carb_anhydrase"/>
    <property type="match status" value="1"/>
</dbReference>
<keyword evidence="4" id="KW-0964">Secreted</keyword>
<sequence length="84" mass="9589">MAMNIGVFFSLDDHHLVTFKLNDVIDSSKMTSYFRYHGSLTTPECYESVTWTVFDHTMGVSEIQVQQFGTSPSSRLGNYEHCSQ</sequence>
<feature type="domain" description="Alpha-carbonic anhydrase" evidence="9">
    <location>
        <begin position="1"/>
        <end position="84"/>
    </location>
</feature>
<dbReference type="PANTHER" id="PTHR18952:SF265">
    <property type="entry name" value="CARBONIC ANHYDRASE"/>
    <property type="match status" value="1"/>
</dbReference>
<dbReference type="PANTHER" id="PTHR18952">
    <property type="entry name" value="CARBONIC ANHYDRASE"/>
    <property type="match status" value="1"/>
</dbReference>
<dbReference type="GO" id="GO:0008270">
    <property type="term" value="F:zinc ion binding"/>
    <property type="evidence" value="ECO:0007669"/>
    <property type="project" value="InterPro"/>
</dbReference>
<evidence type="ECO:0000256" key="5">
    <source>
        <dbReference type="ARBA" id="ARBA00022723"/>
    </source>
</evidence>
<evidence type="ECO:0000313" key="10">
    <source>
        <dbReference type="EMBL" id="EKC39341.1"/>
    </source>
</evidence>
<evidence type="ECO:0000256" key="3">
    <source>
        <dbReference type="ARBA" id="ARBA00012925"/>
    </source>
</evidence>
<dbReference type="InterPro" id="IPR001148">
    <property type="entry name" value="CA_dom"/>
</dbReference>
<comment type="subcellular location">
    <subcellularLocation>
        <location evidence="1">Secreted</location>
    </subcellularLocation>
</comment>
<evidence type="ECO:0000256" key="2">
    <source>
        <dbReference type="ARBA" id="ARBA00010718"/>
    </source>
</evidence>
<evidence type="ECO:0000259" key="9">
    <source>
        <dbReference type="PROSITE" id="PS51144"/>
    </source>
</evidence>
<dbReference type="AlphaFoldDB" id="K1RWR3"/>
<comment type="catalytic activity">
    <reaction evidence="8">
        <text>hydrogencarbonate + H(+) = CO2 + H2O</text>
        <dbReference type="Rhea" id="RHEA:10748"/>
        <dbReference type="ChEBI" id="CHEBI:15377"/>
        <dbReference type="ChEBI" id="CHEBI:15378"/>
        <dbReference type="ChEBI" id="CHEBI:16526"/>
        <dbReference type="ChEBI" id="CHEBI:17544"/>
        <dbReference type="EC" id="4.2.1.1"/>
    </reaction>
</comment>
<dbReference type="HOGENOM" id="CLU_2529636_0_0_1"/>
<keyword evidence="7" id="KW-0456">Lyase</keyword>
<evidence type="ECO:0000256" key="1">
    <source>
        <dbReference type="ARBA" id="ARBA00004613"/>
    </source>
</evidence>
<protein>
    <recommendedName>
        <fullName evidence="3">carbonic anhydrase</fullName>
        <ecNumber evidence="3">4.2.1.1</ecNumber>
    </recommendedName>
</protein>
<dbReference type="SUPFAM" id="SSF51069">
    <property type="entry name" value="Carbonic anhydrase"/>
    <property type="match status" value="1"/>
</dbReference>
<evidence type="ECO:0000256" key="6">
    <source>
        <dbReference type="ARBA" id="ARBA00022833"/>
    </source>
</evidence>
<proteinExistence type="inferred from homology"/>
<dbReference type="GO" id="GO:0005576">
    <property type="term" value="C:extracellular region"/>
    <property type="evidence" value="ECO:0007669"/>
    <property type="project" value="UniProtKB-SubCell"/>
</dbReference>
<name>K1RWR3_MAGGI</name>
<dbReference type="GO" id="GO:0004089">
    <property type="term" value="F:carbonate dehydratase activity"/>
    <property type="evidence" value="ECO:0007669"/>
    <property type="project" value="UniProtKB-EC"/>
</dbReference>
<organism evidence="10">
    <name type="scientific">Magallana gigas</name>
    <name type="common">Pacific oyster</name>
    <name type="synonym">Crassostrea gigas</name>
    <dbReference type="NCBI Taxonomy" id="29159"/>
    <lineage>
        <taxon>Eukaryota</taxon>
        <taxon>Metazoa</taxon>
        <taxon>Spiralia</taxon>
        <taxon>Lophotrochozoa</taxon>
        <taxon>Mollusca</taxon>
        <taxon>Bivalvia</taxon>
        <taxon>Autobranchia</taxon>
        <taxon>Pteriomorphia</taxon>
        <taxon>Ostreida</taxon>
        <taxon>Ostreoidea</taxon>
        <taxon>Ostreidae</taxon>
        <taxon>Magallana</taxon>
    </lineage>
</organism>
<gene>
    <name evidence="10" type="ORF">CGI_10018981</name>
</gene>
<dbReference type="InterPro" id="IPR036398">
    <property type="entry name" value="CA_dom_sf"/>
</dbReference>
<keyword evidence="6" id="KW-0862">Zinc</keyword>
<reference evidence="10" key="1">
    <citation type="journal article" date="2012" name="Nature">
        <title>The oyster genome reveals stress adaptation and complexity of shell formation.</title>
        <authorList>
            <person name="Zhang G."/>
            <person name="Fang X."/>
            <person name="Guo X."/>
            <person name="Li L."/>
            <person name="Luo R."/>
            <person name="Xu F."/>
            <person name="Yang P."/>
            <person name="Zhang L."/>
            <person name="Wang X."/>
            <person name="Qi H."/>
            <person name="Xiong Z."/>
            <person name="Que H."/>
            <person name="Xie Y."/>
            <person name="Holland P.W."/>
            <person name="Paps J."/>
            <person name="Zhu Y."/>
            <person name="Wu F."/>
            <person name="Chen Y."/>
            <person name="Wang J."/>
            <person name="Peng C."/>
            <person name="Meng J."/>
            <person name="Yang L."/>
            <person name="Liu J."/>
            <person name="Wen B."/>
            <person name="Zhang N."/>
            <person name="Huang Z."/>
            <person name="Zhu Q."/>
            <person name="Feng Y."/>
            <person name="Mount A."/>
            <person name="Hedgecock D."/>
            <person name="Xu Z."/>
            <person name="Liu Y."/>
            <person name="Domazet-Loso T."/>
            <person name="Du Y."/>
            <person name="Sun X."/>
            <person name="Zhang S."/>
            <person name="Liu B."/>
            <person name="Cheng P."/>
            <person name="Jiang X."/>
            <person name="Li J."/>
            <person name="Fan D."/>
            <person name="Wang W."/>
            <person name="Fu W."/>
            <person name="Wang T."/>
            <person name="Wang B."/>
            <person name="Zhang J."/>
            <person name="Peng Z."/>
            <person name="Li Y."/>
            <person name="Li N."/>
            <person name="Wang J."/>
            <person name="Chen M."/>
            <person name="He Y."/>
            <person name="Tan F."/>
            <person name="Song X."/>
            <person name="Zheng Q."/>
            <person name="Huang R."/>
            <person name="Yang H."/>
            <person name="Du X."/>
            <person name="Chen L."/>
            <person name="Yang M."/>
            <person name="Gaffney P.M."/>
            <person name="Wang S."/>
            <person name="Luo L."/>
            <person name="She Z."/>
            <person name="Ming Y."/>
            <person name="Huang W."/>
            <person name="Zhang S."/>
            <person name="Huang B."/>
            <person name="Zhang Y."/>
            <person name="Qu T."/>
            <person name="Ni P."/>
            <person name="Miao G."/>
            <person name="Wang J."/>
            <person name="Wang Q."/>
            <person name="Steinberg C.E."/>
            <person name="Wang H."/>
            <person name="Li N."/>
            <person name="Qian L."/>
            <person name="Zhang G."/>
            <person name="Li Y."/>
            <person name="Yang H."/>
            <person name="Liu X."/>
            <person name="Wang J."/>
            <person name="Yin Y."/>
            <person name="Wang J."/>
        </authorList>
    </citation>
    <scope>NUCLEOTIDE SEQUENCE [LARGE SCALE GENOMIC DNA]</scope>
    <source>
        <strain evidence="10">05x7-T-G4-1.051#20</strain>
    </source>
</reference>
<accession>K1RWR3</accession>
<dbReference type="InParanoid" id="K1RWR3"/>
<dbReference type="Gene3D" id="3.10.200.10">
    <property type="entry name" value="Alpha carbonic anhydrase"/>
    <property type="match status" value="1"/>
</dbReference>
<evidence type="ECO:0000256" key="4">
    <source>
        <dbReference type="ARBA" id="ARBA00022525"/>
    </source>
</evidence>
<evidence type="ECO:0000256" key="7">
    <source>
        <dbReference type="ARBA" id="ARBA00023239"/>
    </source>
</evidence>
<dbReference type="EC" id="4.2.1.1" evidence="3"/>
<comment type="similarity">
    <text evidence="2">Belongs to the alpha-carbonic anhydrase family.</text>
</comment>
<dbReference type="PROSITE" id="PS51144">
    <property type="entry name" value="ALPHA_CA_2"/>
    <property type="match status" value="1"/>
</dbReference>
<evidence type="ECO:0000256" key="8">
    <source>
        <dbReference type="ARBA" id="ARBA00048348"/>
    </source>
</evidence>